<gene>
    <name evidence="5" type="ORF">COV01_01685</name>
</gene>
<dbReference type="Gene3D" id="3.30.70.1660">
    <property type="match status" value="1"/>
</dbReference>
<dbReference type="InterPro" id="IPR000352">
    <property type="entry name" value="Pep_chain_release_fac_I"/>
</dbReference>
<evidence type="ECO:0000313" key="5">
    <source>
        <dbReference type="EMBL" id="PJE74188.1"/>
    </source>
</evidence>
<dbReference type="InterPro" id="IPR045853">
    <property type="entry name" value="Pep_chain_release_fac_I_sf"/>
</dbReference>
<proteinExistence type="inferred from homology"/>
<dbReference type="GO" id="GO:0003747">
    <property type="term" value="F:translation release factor activity"/>
    <property type="evidence" value="ECO:0007669"/>
    <property type="project" value="InterPro"/>
</dbReference>
<dbReference type="Gene3D" id="3.30.160.20">
    <property type="match status" value="1"/>
</dbReference>
<dbReference type="Proteomes" id="UP000228700">
    <property type="component" value="Unassembled WGS sequence"/>
</dbReference>
<dbReference type="GO" id="GO:0005737">
    <property type="term" value="C:cytoplasm"/>
    <property type="evidence" value="ECO:0007669"/>
    <property type="project" value="UniProtKB-ARBA"/>
</dbReference>
<comment type="similarity">
    <text evidence="1">Belongs to the prokaryotic/mitochondrial release factor family.</text>
</comment>
<dbReference type="SUPFAM" id="SSF75620">
    <property type="entry name" value="Release factor"/>
    <property type="match status" value="1"/>
</dbReference>
<name>A0A2M8LC30_9BACT</name>
<dbReference type="AlphaFoldDB" id="A0A2M8LC30"/>
<dbReference type="PANTHER" id="PTHR43116:SF3">
    <property type="entry name" value="CLASS I PEPTIDE CHAIN RELEASE FACTOR"/>
    <property type="match status" value="1"/>
</dbReference>
<dbReference type="InterPro" id="IPR005139">
    <property type="entry name" value="PCRF"/>
</dbReference>
<dbReference type="PROSITE" id="PS00745">
    <property type="entry name" value="RF_PROK_I"/>
    <property type="match status" value="1"/>
</dbReference>
<dbReference type="PANTHER" id="PTHR43116">
    <property type="entry name" value="PEPTIDE CHAIN RELEASE FACTOR 2"/>
    <property type="match status" value="1"/>
</dbReference>
<keyword evidence="2" id="KW-0488">Methylation</keyword>
<protein>
    <submittedName>
        <fullName evidence="5">Peptide chain release factor 2</fullName>
    </submittedName>
</protein>
<evidence type="ECO:0000256" key="2">
    <source>
        <dbReference type="ARBA" id="ARBA00022481"/>
    </source>
</evidence>
<dbReference type="Pfam" id="PF00472">
    <property type="entry name" value="RF-1"/>
    <property type="match status" value="1"/>
</dbReference>
<feature type="coiled-coil region" evidence="3">
    <location>
        <begin position="214"/>
        <end position="248"/>
    </location>
</feature>
<sequence length="305" mass="35080">MRNVRPALFFWYTLVYMNEVEKRIAEIEVSITEPAFWENKEHAQEMLKELAQKKAELAELGKYERGNAIMTIFAGAGGDDAEDFARMLLSMYMKYFDNCGWKVFFIHQNQNSHGGYRNVTIEVQGKSAYGTLKNESGVHRLVRVSPFNAKKLRHTSFALVEVIPKFDKSGKIDIPSDDIRIEFARSSGPGGQNVNKRETAVRLIHIPTNISVHVDSERSQAQNREQAMEILEAKIYKLRDDERKAKEKGMYISKTTDIEWGNQIRSYVLHPYKMVKDHRTDVETAKVDNVLAGDIELFLEAEKEL</sequence>
<evidence type="ECO:0000256" key="3">
    <source>
        <dbReference type="SAM" id="Coils"/>
    </source>
</evidence>
<evidence type="ECO:0000256" key="1">
    <source>
        <dbReference type="ARBA" id="ARBA00010835"/>
    </source>
</evidence>
<dbReference type="EMBL" id="PFEQ01000009">
    <property type="protein sequence ID" value="PJE74188.1"/>
    <property type="molecule type" value="Genomic_DNA"/>
</dbReference>
<dbReference type="Gene3D" id="1.20.58.410">
    <property type="entry name" value="Release factor"/>
    <property type="match status" value="1"/>
</dbReference>
<evidence type="ECO:0000259" key="4">
    <source>
        <dbReference type="PROSITE" id="PS00745"/>
    </source>
</evidence>
<feature type="domain" description="Prokaryotic-type class I peptide chain release factors" evidence="4">
    <location>
        <begin position="185"/>
        <end position="201"/>
    </location>
</feature>
<organism evidence="5 6">
    <name type="scientific">Candidatus Taylorbacteria bacterium CG10_big_fil_rev_8_21_14_0_10_41_48</name>
    <dbReference type="NCBI Taxonomy" id="1975024"/>
    <lineage>
        <taxon>Bacteria</taxon>
        <taxon>Candidatus Tayloriibacteriota</taxon>
    </lineage>
</organism>
<evidence type="ECO:0000313" key="6">
    <source>
        <dbReference type="Proteomes" id="UP000228700"/>
    </source>
</evidence>
<accession>A0A2M8LC30</accession>
<reference evidence="6" key="1">
    <citation type="submission" date="2017-09" db="EMBL/GenBank/DDBJ databases">
        <title>Depth-based differentiation of microbial function through sediment-hosted aquifers and enrichment of novel symbionts in the deep terrestrial subsurface.</title>
        <authorList>
            <person name="Probst A.J."/>
            <person name="Ladd B."/>
            <person name="Jarett J.K."/>
            <person name="Geller-Mcgrath D.E."/>
            <person name="Sieber C.M.K."/>
            <person name="Emerson J.B."/>
            <person name="Anantharaman K."/>
            <person name="Thomas B.C."/>
            <person name="Malmstrom R."/>
            <person name="Stieglmeier M."/>
            <person name="Klingl A."/>
            <person name="Woyke T."/>
            <person name="Ryan C.M."/>
            <person name="Banfield J.F."/>
        </authorList>
    </citation>
    <scope>NUCLEOTIDE SEQUENCE [LARGE SCALE GENOMIC DNA]</scope>
</reference>
<keyword evidence="3" id="KW-0175">Coiled coil</keyword>
<dbReference type="SMART" id="SM00937">
    <property type="entry name" value="PCRF"/>
    <property type="match status" value="1"/>
</dbReference>
<dbReference type="Pfam" id="PF03462">
    <property type="entry name" value="PCRF"/>
    <property type="match status" value="1"/>
</dbReference>
<comment type="caution">
    <text evidence="5">The sequence shown here is derived from an EMBL/GenBank/DDBJ whole genome shotgun (WGS) entry which is preliminary data.</text>
</comment>